<comment type="similarity">
    <text evidence="2">Belongs to the SPF27 family.</text>
</comment>
<evidence type="ECO:0000313" key="9">
    <source>
        <dbReference type="Proteomes" id="UP001168098"/>
    </source>
</evidence>
<feature type="coiled-coil region" evidence="7">
    <location>
        <begin position="119"/>
        <end position="178"/>
    </location>
</feature>
<organism evidence="8 9">
    <name type="scientific">Vitis rotundifolia</name>
    <name type="common">Muscadine grape</name>
    <dbReference type="NCBI Taxonomy" id="103349"/>
    <lineage>
        <taxon>Eukaryota</taxon>
        <taxon>Viridiplantae</taxon>
        <taxon>Streptophyta</taxon>
        <taxon>Embryophyta</taxon>
        <taxon>Tracheophyta</taxon>
        <taxon>Spermatophyta</taxon>
        <taxon>Magnoliopsida</taxon>
        <taxon>eudicotyledons</taxon>
        <taxon>Gunneridae</taxon>
        <taxon>Pentapetalae</taxon>
        <taxon>rosids</taxon>
        <taxon>Vitales</taxon>
        <taxon>Vitaceae</taxon>
        <taxon>Viteae</taxon>
        <taxon>Vitis</taxon>
    </lineage>
</organism>
<accession>A0AA39D9J2</accession>
<dbReference type="AlphaFoldDB" id="A0AA39D9J2"/>
<gene>
    <name evidence="8" type="ORF">PVL29_022061</name>
</gene>
<dbReference type="GO" id="GO:0006397">
    <property type="term" value="P:mRNA processing"/>
    <property type="evidence" value="ECO:0007669"/>
    <property type="project" value="UniProtKB-KW"/>
</dbReference>
<dbReference type="GO" id="GO:0071013">
    <property type="term" value="C:catalytic step 2 spliceosome"/>
    <property type="evidence" value="ECO:0007669"/>
    <property type="project" value="TreeGrafter"/>
</dbReference>
<keyword evidence="3" id="KW-0507">mRNA processing</keyword>
<dbReference type="PANTHER" id="PTHR13296:SF0">
    <property type="entry name" value="PRE-MRNA-SPLICING FACTOR SPF27"/>
    <property type="match status" value="1"/>
</dbReference>
<dbReference type="Proteomes" id="UP001168098">
    <property type="component" value="Unassembled WGS sequence"/>
</dbReference>
<dbReference type="PANTHER" id="PTHR13296">
    <property type="entry name" value="BCAS2 PROTEIN"/>
    <property type="match status" value="1"/>
</dbReference>
<dbReference type="InterPro" id="IPR008409">
    <property type="entry name" value="SPF27"/>
</dbReference>
<evidence type="ECO:0000256" key="5">
    <source>
        <dbReference type="ARBA" id="ARBA00023187"/>
    </source>
</evidence>
<evidence type="ECO:0000256" key="4">
    <source>
        <dbReference type="ARBA" id="ARBA00022728"/>
    </source>
</evidence>
<evidence type="ECO:0000256" key="2">
    <source>
        <dbReference type="ARBA" id="ARBA00010788"/>
    </source>
</evidence>
<sequence>MANDGDILMLEAPPQASRPAEFIDALPYIDDDYGHPKVKEEVDRLVEDEMRRSFKKPSDFLKDLPPLPSFGFHNHPMLAREYERVRAGKPPVALDMSRYGLEMPPMNKRNDETAWKHALQKAQRLLQHQVIRLENLELMSKHGADVWKQHNQRLEAYLSRMQALAMEQNEKIETVNRERKYHQQNTAFELNALSAQWRELCEKNIEIRTACAKIENNIEELRREAAERGWNLDANIDNGSLSHSEQHLQKIQVEFVPQKTLTK</sequence>
<protein>
    <recommendedName>
        <fullName evidence="10">Pre-mRNA-splicing factor SPF27 homolog</fullName>
    </recommendedName>
</protein>
<keyword evidence="5" id="KW-0508">mRNA splicing</keyword>
<keyword evidence="9" id="KW-1185">Reference proteome</keyword>
<evidence type="ECO:0000313" key="8">
    <source>
        <dbReference type="EMBL" id="KAJ9676868.1"/>
    </source>
</evidence>
<comment type="caution">
    <text evidence="8">The sequence shown here is derived from an EMBL/GenBank/DDBJ whole genome shotgun (WGS) entry which is preliminary data.</text>
</comment>
<evidence type="ECO:0000256" key="7">
    <source>
        <dbReference type="SAM" id="Coils"/>
    </source>
</evidence>
<evidence type="ECO:0000256" key="6">
    <source>
        <dbReference type="ARBA" id="ARBA00023242"/>
    </source>
</evidence>
<dbReference type="GO" id="GO:0071011">
    <property type="term" value="C:precatalytic spliceosome"/>
    <property type="evidence" value="ECO:0007669"/>
    <property type="project" value="TreeGrafter"/>
</dbReference>
<evidence type="ECO:0000256" key="3">
    <source>
        <dbReference type="ARBA" id="ARBA00022664"/>
    </source>
</evidence>
<evidence type="ECO:0000256" key="1">
    <source>
        <dbReference type="ARBA" id="ARBA00004123"/>
    </source>
</evidence>
<keyword evidence="6" id="KW-0539">Nucleus</keyword>
<evidence type="ECO:0008006" key="10">
    <source>
        <dbReference type="Google" id="ProtNLM"/>
    </source>
</evidence>
<comment type="subcellular location">
    <subcellularLocation>
        <location evidence="1">Nucleus</location>
    </subcellularLocation>
</comment>
<dbReference type="GO" id="GO:0008380">
    <property type="term" value="P:RNA splicing"/>
    <property type="evidence" value="ECO:0007669"/>
    <property type="project" value="UniProtKB-KW"/>
</dbReference>
<keyword evidence="4" id="KW-0747">Spliceosome</keyword>
<dbReference type="Pfam" id="PF05700">
    <property type="entry name" value="BCAS2"/>
    <property type="match status" value="1"/>
</dbReference>
<proteinExistence type="inferred from homology"/>
<dbReference type="GO" id="GO:0000974">
    <property type="term" value="C:Prp19 complex"/>
    <property type="evidence" value="ECO:0007669"/>
    <property type="project" value="TreeGrafter"/>
</dbReference>
<reference evidence="8 9" key="1">
    <citation type="journal article" date="2023" name="BMC Biotechnol.">
        <title>Vitis rotundifolia cv Carlos genome sequencing.</title>
        <authorList>
            <person name="Huff M."/>
            <person name="Hulse-Kemp A."/>
            <person name="Scheffler B."/>
            <person name="Youngblood R."/>
            <person name="Simpson S."/>
            <person name="Babiker E."/>
            <person name="Staton M."/>
        </authorList>
    </citation>
    <scope>NUCLEOTIDE SEQUENCE [LARGE SCALE GENOMIC DNA]</scope>
    <source>
        <tissue evidence="8">Leaf</tissue>
    </source>
</reference>
<name>A0AA39D9J2_VITRO</name>
<keyword evidence="7" id="KW-0175">Coiled coil</keyword>
<dbReference type="EMBL" id="JARBHA010000017">
    <property type="protein sequence ID" value="KAJ9676868.1"/>
    <property type="molecule type" value="Genomic_DNA"/>
</dbReference>